<dbReference type="Proteomes" id="UP001281656">
    <property type="component" value="Unassembled WGS sequence"/>
</dbReference>
<organism evidence="2 3">
    <name type="scientific">Clostridium tanneri</name>
    <dbReference type="NCBI Taxonomy" id="3037988"/>
    <lineage>
        <taxon>Bacteria</taxon>
        <taxon>Bacillati</taxon>
        <taxon>Bacillota</taxon>
        <taxon>Clostridia</taxon>
        <taxon>Eubacteriales</taxon>
        <taxon>Clostridiaceae</taxon>
        <taxon>Clostridium</taxon>
    </lineage>
</organism>
<proteinExistence type="predicted"/>
<keyword evidence="2" id="KW-0328">Glycosyltransferase</keyword>
<evidence type="ECO:0000313" key="3">
    <source>
        <dbReference type="Proteomes" id="UP001281656"/>
    </source>
</evidence>
<keyword evidence="3" id="KW-1185">Reference proteome</keyword>
<dbReference type="GO" id="GO:0016757">
    <property type="term" value="F:glycosyltransferase activity"/>
    <property type="evidence" value="ECO:0007669"/>
    <property type="project" value="UniProtKB-KW"/>
</dbReference>
<dbReference type="CDD" id="cd00761">
    <property type="entry name" value="Glyco_tranf_GTA_type"/>
    <property type="match status" value="2"/>
</dbReference>
<dbReference type="Gene3D" id="3.90.550.10">
    <property type="entry name" value="Spore Coat Polysaccharide Biosynthesis Protein SpsA, Chain A"/>
    <property type="match status" value="2"/>
</dbReference>
<sequence length="453" mass="52050">MTKLYDRKPGLVTIVIATYNYGKFIVDALDGIKSQTYPNIELIVMDDDSEDNTEELVKSWYGKYGTKLSNFIYLKLPRNCGAGWAYNIGFQISLGEYIVIHDADDVSYPEKIEKQVKLLEEHPNTAMVGTGFRTFTDSISKSKAGSGWLSFKPESIERNYKKHFRHCVAYGTLMFRAAMLEEIIGCFKAIPVGNDMFFVNNIVNHDFVVENIKEELHYVRKHTGSMSSDLRHKKDIKVLQKRKVTENLVTVVLPIKNSQSTILKALNSIAEQTYPNIEIIVVDDNSTDDSEKIINNWYKKYRNSSGKKAVKELLYFKPPKEVGVPWTYNMGAYLSRGEYIAFHNDKGISHPKRIEKQVDFLKNNFMYGAIGTNCEPGGSRIRYDDKLEYSYISEGLSCININTLMVRYEHIHRTAGFSNLMQGAADFEFIYRLLNNGYKVQNLRDVLYFEQRG</sequence>
<dbReference type="EC" id="2.4.-.-" evidence="2"/>
<protein>
    <submittedName>
        <fullName evidence="2">Glycosyltransferase family 2 protein</fullName>
        <ecNumber evidence="2">2.4.-.-</ecNumber>
    </submittedName>
</protein>
<dbReference type="InterPro" id="IPR001173">
    <property type="entry name" value="Glyco_trans_2-like"/>
</dbReference>
<dbReference type="RefSeq" id="WP_318797029.1">
    <property type="nucleotide sequence ID" value="NZ_JARUJP010000004.1"/>
</dbReference>
<dbReference type="PANTHER" id="PTHR22916">
    <property type="entry name" value="GLYCOSYLTRANSFERASE"/>
    <property type="match status" value="1"/>
</dbReference>
<keyword evidence="2" id="KW-0808">Transferase</keyword>
<dbReference type="PANTHER" id="PTHR22916:SF3">
    <property type="entry name" value="UDP-GLCNAC:BETAGAL BETA-1,3-N-ACETYLGLUCOSAMINYLTRANSFERASE-LIKE PROTEIN 1"/>
    <property type="match status" value="1"/>
</dbReference>
<dbReference type="EMBL" id="JARUJP010000004">
    <property type="protein sequence ID" value="MDW8800539.1"/>
    <property type="molecule type" value="Genomic_DNA"/>
</dbReference>
<dbReference type="SUPFAM" id="SSF53448">
    <property type="entry name" value="Nucleotide-diphospho-sugar transferases"/>
    <property type="match status" value="2"/>
</dbReference>
<name>A0ABU4JQW2_9CLOT</name>
<feature type="domain" description="Glycosyltransferase 2-like" evidence="1">
    <location>
        <begin position="250"/>
        <end position="384"/>
    </location>
</feature>
<dbReference type="InterPro" id="IPR029044">
    <property type="entry name" value="Nucleotide-diphossugar_trans"/>
</dbReference>
<gene>
    <name evidence="2" type="ORF">P8V03_05150</name>
</gene>
<dbReference type="Pfam" id="PF00535">
    <property type="entry name" value="Glycos_transf_2"/>
    <property type="match status" value="2"/>
</dbReference>
<evidence type="ECO:0000313" key="2">
    <source>
        <dbReference type="EMBL" id="MDW8800539.1"/>
    </source>
</evidence>
<reference evidence="2 3" key="1">
    <citation type="submission" date="2023-04" db="EMBL/GenBank/DDBJ databases">
        <title>Clostridium tannerae sp. nov., isolated from the fecal material of an alpaca.</title>
        <authorList>
            <person name="Miller S."/>
            <person name="Hendry M."/>
            <person name="King J."/>
            <person name="Sankaranarayanan K."/>
            <person name="Lawson P.A."/>
        </authorList>
    </citation>
    <scope>NUCLEOTIDE SEQUENCE [LARGE SCALE GENOMIC DNA]</scope>
    <source>
        <strain evidence="2 3">A1-XYC3</strain>
    </source>
</reference>
<feature type="domain" description="Glycosyltransferase 2-like" evidence="1">
    <location>
        <begin position="13"/>
        <end position="183"/>
    </location>
</feature>
<evidence type="ECO:0000259" key="1">
    <source>
        <dbReference type="Pfam" id="PF00535"/>
    </source>
</evidence>
<comment type="caution">
    <text evidence="2">The sequence shown here is derived from an EMBL/GenBank/DDBJ whole genome shotgun (WGS) entry which is preliminary data.</text>
</comment>
<accession>A0ABU4JQW2</accession>